<evidence type="ECO:0000313" key="3">
    <source>
        <dbReference type="Proteomes" id="UP000578686"/>
    </source>
</evidence>
<dbReference type="AlphaFoldDB" id="A0A7X6CXM1"/>
<sequence>MSANPDSIPGEGPARPVSVVPPDGVIAALGARTGTHGRSASAAALLQRRLERERLRELIAEAEAEHGPVDQAVVDAKRALLRGDVTDAAENA</sequence>
<organism evidence="2 3">
    <name type="scientific">Streptomyces lonarensis</name>
    <dbReference type="NCBI Taxonomy" id="700599"/>
    <lineage>
        <taxon>Bacteria</taxon>
        <taxon>Bacillati</taxon>
        <taxon>Actinomycetota</taxon>
        <taxon>Actinomycetes</taxon>
        <taxon>Kitasatosporales</taxon>
        <taxon>Streptomycetaceae</taxon>
        <taxon>Streptomyces</taxon>
    </lineage>
</organism>
<reference evidence="2 3" key="1">
    <citation type="submission" date="2020-03" db="EMBL/GenBank/DDBJ databases">
        <title>Draft genome of Streptomyces sp. ventii, isolated from the Axial Seamount in the Pacific Ocean, and resequencing of the two type strains Streptomyces lonarensis strain NCL 716 and Streptomyces bohaiensis strain 11A07.</title>
        <authorList>
            <person name="Loughran R.M."/>
            <person name="Pfannmuller K.M."/>
            <person name="Wasson B.J."/>
            <person name="Deadmond M.C."/>
            <person name="Paddock B.E."/>
            <person name="Koyack M.J."/>
            <person name="Gallegos D.A."/>
            <person name="Mitchell E.A."/>
            <person name="Ushijima B."/>
            <person name="Saw J.H."/>
            <person name="Mcphail K.L."/>
            <person name="Videau P."/>
        </authorList>
    </citation>
    <scope>NUCLEOTIDE SEQUENCE [LARGE SCALE GENOMIC DNA]</scope>
    <source>
        <strain evidence="2 3">NCL716</strain>
    </source>
</reference>
<name>A0A7X6CXM1_9ACTN</name>
<evidence type="ECO:0008006" key="4">
    <source>
        <dbReference type="Google" id="ProtNLM"/>
    </source>
</evidence>
<evidence type="ECO:0000256" key="1">
    <source>
        <dbReference type="SAM" id="MobiDB-lite"/>
    </source>
</evidence>
<dbReference type="RefSeq" id="WP_167967747.1">
    <property type="nucleotide sequence ID" value="NZ_BHZG01000020.1"/>
</dbReference>
<gene>
    <name evidence="2" type="ORF">HCN56_02340</name>
</gene>
<keyword evidence="3" id="KW-1185">Reference proteome</keyword>
<evidence type="ECO:0000313" key="2">
    <source>
        <dbReference type="EMBL" id="NJQ04447.1"/>
    </source>
</evidence>
<accession>A0A7X6CXM1</accession>
<dbReference type="Proteomes" id="UP000578686">
    <property type="component" value="Unassembled WGS sequence"/>
</dbReference>
<feature type="region of interest" description="Disordered" evidence="1">
    <location>
        <begin position="1"/>
        <end position="21"/>
    </location>
</feature>
<comment type="caution">
    <text evidence="2">The sequence shown here is derived from an EMBL/GenBank/DDBJ whole genome shotgun (WGS) entry which is preliminary data.</text>
</comment>
<proteinExistence type="predicted"/>
<protein>
    <recommendedName>
        <fullName evidence="4">CopG family transcriptional regulator</fullName>
    </recommendedName>
</protein>
<dbReference type="EMBL" id="JAAVJD010000007">
    <property type="protein sequence ID" value="NJQ04447.1"/>
    <property type="molecule type" value="Genomic_DNA"/>
</dbReference>